<accession>A0A2S9GXY7</accession>
<dbReference type="PROSITE" id="PS51885">
    <property type="entry name" value="NEPRILYSIN"/>
    <property type="match status" value="1"/>
</dbReference>
<dbReference type="InterPro" id="IPR018497">
    <property type="entry name" value="Peptidase_M13_C"/>
</dbReference>
<dbReference type="InterPro" id="IPR024079">
    <property type="entry name" value="MetalloPept_cat_dom_sf"/>
</dbReference>
<dbReference type="PANTHER" id="PTHR11733:SF167">
    <property type="entry name" value="FI17812P1-RELATED"/>
    <property type="match status" value="1"/>
</dbReference>
<feature type="chain" id="PRO_5015429555" evidence="8">
    <location>
        <begin position="21"/>
        <end position="670"/>
    </location>
</feature>
<protein>
    <submittedName>
        <fullName evidence="11">Putative metalloendopeptidase</fullName>
    </submittedName>
</protein>
<reference evidence="11 12" key="1">
    <citation type="submission" date="2018-02" db="EMBL/GenBank/DDBJ databases">
        <title>Solimicrobium silvestre gen. nov., sp. nov., isolated from alpine forest soil.</title>
        <authorList>
            <person name="Margesin R."/>
            <person name="Albuquerque L."/>
            <person name="Zhang D.-C."/>
            <person name="Froufe H.J.C."/>
            <person name="Severino R."/>
            <person name="Roxo I."/>
            <person name="Egas C."/>
            <person name="Da Costa M.S."/>
        </authorList>
    </citation>
    <scope>NUCLEOTIDE SEQUENCE [LARGE SCALE GENOMIC DNA]</scope>
    <source>
        <strain evidence="11 12">S20-91</strain>
    </source>
</reference>
<organism evidence="11 12">
    <name type="scientific">Solimicrobium silvestre</name>
    <dbReference type="NCBI Taxonomy" id="2099400"/>
    <lineage>
        <taxon>Bacteria</taxon>
        <taxon>Pseudomonadati</taxon>
        <taxon>Pseudomonadota</taxon>
        <taxon>Betaproteobacteria</taxon>
        <taxon>Burkholderiales</taxon>
        <taxon>Oxalobacteraceae</taxon>
        <taxon>Solimicrobium</taxon>
    </lineage>
</organism>
<evidence type="ECO:0000256" key="6">
    <source>
        <dbReference type="ARBA" id="ARBA00022833"/>
    </source>
</evidence>
<evidence type="ECO:0000259" key="9">
    <source>
        <dbReference type="Pfam" id="PF01431"/>
    </source>
</evidence>
<keyword evidence="6" id="KW-0862">Zinc</keyword>
<evidence type="ECO:0000313" key="12">
    <source>
        <dbReference type="Proteomes" id="UP000237839"/>
    </source>
</evidence>
<evidence type="ECO:0000256" key="2">
    <source>
        <dbReference type="ARBA" id="ARBA00007357"/>
    </source>
</evidence>
<comment type="similarity">
    <text evidence="2">Belongs to the peptidase M13 family.</text>
</comment>
<dbReference type="PANTHER" id="PTHR11733">
    <property type="entry name" value="ZINC METALLOPROTEASE FAMILY M13 NEPRILYSIN-RELATED"/>
    <property type="match status" value="1"/>
</dbReference>
<evidence type="ECO:0000256" key="4">
    <source>
        <dbReference type="ARBA" id="ARBA00022723"/>
    </source>
</evidence>
<dbReference type="SUPFAM" id="SSF55486">
    <property type="entry name" value="Metalloproteases ('zincins'), catalytic domain"/>
    <property type="match status" value="1"/>
</dbReference>
<comment type="cofactor">
    <cofactor evidence="1">
        <name>Zn(2+)</name>
        <dbReference type="ChEBI" id="CHEBI:29105"/>
    </cofactor>
</comment>
<gene>
    <name evidence="11" type="ORF">S2091_2634</name>
</gene>
<feature type="domain" description="Peptidase M13 C-terminal" evidence="9">
    <location>
        <begin position="467"/>
        <end position="666"/>
    </location>
</feature>
<dbReference type="Gene3D" id="1.10.1380.10">
    <property type="entry name" value="Neutral endopeptidase , domain2"/>
    <property type="match status" value="1"/>
</dbReference>
<dbReference type="PRINTS" id="PR00786">
    <property type="entry name" value="NEPRILYSIN"/>
</dbReference>
<dbReference type="InterPro" id="IPR042089">
    <property type="entry name" value="Peptidase_M13_dom_2"/>
</dbReference>
<proteinExistence type="inferred from homology"/>
<feature type="signal peptide" evidence="8">
    <location>
        <begin position="1"/>
        <end position="20"/>
    </location>
</feature>
<sequence length="670" mass="75004">MTKFNIAGFALFFQLATCMADTPHSALEILGFDPAVRAQDDLFVAANGGWLKATEIPADKSAAYGFDLPDITAGRVRSIVEDLASKPQQAASAEQKVGEFYASYLNTAAIDQAGLTPVQAMLTEIDAIKNRKELAYWQGRMQGRIETPLWLRVFPDFKNPGINEVMTWQGGLGLPDRDYYLNQKDPRLVKAHAAYQTYLAKLASLAGIPHADAVAQRVIRLEQRIAQSHWAQADTNDPSKISHPMTLQKLITSAPGFDWQAFFQGANLADVKQINVTQLNTATTIAALFAEIPLDDWKLYFKLRSLDEAAPVLPTAFRAAHFVYRGTALQGITIEPARWQQSIDALNTALGEEVGQLYVARYFPEEQKNRMLTMVNNLLAAYRESIKNLSWMTPATKVLALDKLAKIKSKIGYPDHWRDYSNLQIDASDAVGNRHRSARFEWEYQAAKVDHKVDHDEWMMTAQTVDAYYDPMGNEIIFPAGHLQAPYFDMNADDAVNYGAIGSMIGHEISHGFDSQGSQFDGDGVMRDWWSAADHQAFEELTAKLVAQYDAEEALPGKHVDGKLTLNENIADLSGLQVAYLAYQNSLGGKPAALIDGYTGEQRFFLSYAQSWRSKVREQMQLQWLTTDPHAPHKFRANDPARNTDSFHAAFATKPGDRMYKPENERIHIW</sequence>
<dbReference type="GO" id="GO:0016485">
    <property type="term" value="P:protein processing"/>
    <property type="evidence" value="ECO:0007669"/>
    <property type="project" value="TreeGrafter"/>
</dbReference>
<dbReference type="Pfam" id="PF01431">
    <property type="entry name" value="Peptidase_M13"/>
    <property type="match status" value="1"/>
</dbReference>
<dbReference type="Gene3D" id="3.40.390.10">
    <property type="entry name" value="Collagenase (Catalytic Domain)"/>
    <property type="match status" value="1"/>
</dbReference>
<dbReference type="GO" id="GO:0005886">
    <property type="term" value="C:plasma membrane"/>
    <property type="evidence" value="ECO:0007669"/>
    <property type="project" value="TreeGrafter"/>
</dbReference>
<keyword evidence="3" id="KW-0645">Protease</keyword>
<dbReference type="GO" id="GO:0046872">
    <property type="term" value="F:metal ion binding"/>
    <property type="evidence" value="ECO:0007669"/>
    <property type="project" value="UniProtKB-KW"/>
</dbReference>
<name>A0A2S9GXY7_9BURK</name>
<dbReference type="Proteomes" id="UP000237839">
    <property type="component" value="Unassembled WGS sequence"/>
</dbReference>
<keyword evidence="8" id="KW-0732">Signal</keyword>
<dbReference type="Pfam" id="PF05649">
    <property type="entry name" value="Peptidase_M13_N"/>
    <property type="match status" value="1"/>
</dbReference>
<keyword evidence="12" id="KW-1185">Reference proteome</keyword>
<dbReference type="CDD" id="cd08662">
    <property type="entry name" value="M13"/>
    <property type="match status" value="1"/>
</dbReference>
<evidence type="ECO:0000256" key="3">
    <source>
        <dbReference type="ARBA" id="ARBA00022670"/>
    </source>
</evidence>
<dbReference type="InterPro" id="IPR000718">
    <property type="entry name" value="Peptidase_M13"/>
</dbReference>
<dbReference type="OrthoDB" id="9775677at2"/>
<evidence type="ECO:0000256" key="8">
    <source>
        <dbReference type="SAM" id="SignalP"/>
    </source>
</evidence>
<dbReference type="InterPro" id="IPR008753">
    <property type="entry name" value="Peptidase_M13_N"/>
</dbReference>
<evidence type="ECO:0000256" key="1">
    <source>
        <dbReference type="ARBA" id="ARBA00001947"/>
    </source>
</evidence>
<dbReference type="GO" id="GO:0004222">
    <property type="term" value="F:metalloendopeptidase activity"/>
    <property type="evidence" value="ECO:0007669"/>
    <property type="project" value="InterPro"/>
</dbReference>
<keyword evidence="4" id="KW-0479">Metal-binding</keyword>
<comment type="caution">
    <text evidence="11">The sequence shown here is derived from an EMBL/GenBank/DDBJ whole genome shotgun (WGS) entry which is preliminary data.</text>
</comment>
<evidence type="ECO:0000256" key="5">
    <source>
        <dbReference type="ARBA" id="ARBA00022801"/>
    </source>
</evidence>
<evidence type="ECO:0000259" key="10">
    <source>
        <dbReference type="Pfam" id="PF05649"/>
    </source>
</evidence>
<feature type="domain" description="Peptidase M13 N-terminal" evidence="10">
    <location>
        <begin position="39"/>
        <end position="414"/>
    </location>
</feature>
<evidence type="ECO:0000256" key="7">
    <source>
        <dbReference type="ARBA" id="ARBA00023049"/>
    </source>
</evidence>
<keyword evidence="7" id="KW-0482">Metalloprotease</keyword>
<dbReference type="EMBL" id="PUGF01000012">
    <property type="protein sequence ID" value="PRC92579.1"/>
    <property type="molecule type" value="Genomic_DNA"/>
</dbReference>
<evidence type="ECO:0000313" key="11">
    <source>
        <dbReference type="EMBL" id="PRC92579.1"/>
    </source>
</evidence>
<dbReference type="RefSeq" id="WP_105532395.1">
    <property type="nucleotide sequence ID" value="NZ_PUGF01000012.1"/>
</dbReference>
<dbReference type="AlphaFoldDB" id="A0A2S9GXY7"/>
<keyword evidence="5" id="KW-0378">Hydrolase</keyword>